<keyword evidence="1" id="KW-0472">Membrane</keyword>
<dbReference type="EMBL" id="CP049228">
    <property type="protein sequence ID" value="QIH24029.1"/>
    <property type="molecule type" value="Genomic_DNA"/>
</dbReference>
<evidence type="ECO:0000256" key="1">
    <source>
        <dbReference type="SAM" id="Phobius"/>
    </source>
</evidence>
<feature type="transmembrane region" description="Helical" evidence="1">
    <location>
        <begin position="77"/>
        <end position="94"/>
    </location>
</feature>
<sequence>MLYIACGIILFMIGLIWLISPAKKPNNLYGYVSYLAMVSEEGFKFAQKSAAKYFMLYGSIQFGLGLIIHFLKWDGCIVLWLLTFYLFIIFPFISTEKALQRFLKARDLLPYDYIEPDKVKHKLTKGFKD</sequence>
<name>A0A6G7B9M7_9LACO</name>
<gene>
    <name evidence="2" type="ORF">G6Z83_04890</name>
</gene>
<dbReference type="AlphaFoldDB" id="A0A6G7B9M7"/>
<keyword evidence="1" id="KW-0812">Transmembrane</keyword>
<dbReference type="Proteomes" id="UP000501676">
    <property type="component" value="Chromosome"/>
</dbReference>
<dbReference type="RefSeq" id="WP_006730171.1">
    <property type="nucleotide sequence ID" value="NZ_CP049226.1"/>
</dbReference>
<dbReference type="Pfam" id="PF13630">
    <property type="entry name" value="SdpI"/>
    <property type="match status" value="1"/>
</dbReference>
<accession>A0A6G7B9M7</accession>
<reference evidence="2 3" key="1">
    <citation type="submission" date="2020-02" db="EMBL/GenBank/DDBJ databases">
        <title>Complete genome sequences of six Lactobacillus iners strains isolated from the human vagina.</title>
        <authorList>
            <person name="France M.T."/>
            <person name="Rutt L."/>
            <person name="Narina S."/>
            <person name="Arbaugh S."/>
            <person name="Humphrys M.S."/>
            <person name="Ma B."/>
            <person name="Hayward M.R."/>
            <person name="Relman D."/>
            <person name="Kwon D.S."/>
            <person name="Ravel J."/>
        </authorList>
    </citation>
    <scope>NUCLEOTIDE SEQUENCE [LARGE SCALE GENOMIC DNA]</scope>
    <source>
        <strain evidence="2 3">C0210C1</strain>
    </source>
</reference>
<evidence type="ECO:0000313" key="2">
    <source>
        <dbReference type="EMBL" id="QIH24029.1"/>
    </source>
</evidence>
<dbReference type="InterPro" id="IPR025962">
    <property type="entry name" value="SdpI/YhfL"/>
</dbReference>
<evidence type="ECO:0000313" key="3">
    <source>
        <dbReference type="Proteomes" id="UP000501676"/>
    </source>
</evidence>
<protein>
    <submittedName>
        <fullName evidence="2">SdpI family protein</fullName>
    </submittedName>
</protein>
<proteinExistence type="predicted"/>
<organism evidence="2 3">
    <name type="scientific">Lactobacillus iners</name>
    <dbReference type="NCBI Taxonomy" id="147802"/>
    <lineage>
        <taxon>Bacteria</taxon>
        <taxon>Bacillati</taxon>
        <taxon>Bacillota</taxon>
        <taxon>Bacilli</taxon>
        <taxon>Lactobacillales</taxon>
        <taxon>Lactobacillaceae</taxon>
        <taxon>Lactobacillus</taxon>
    </lineage>
</organism>
<feature type="transmembrane region" description="Helical" evidence="1">
    <location>
        <begin position="53"/>
        <end position="71"/>
    </location>
</feature>
<keyword evidence="1" id="KW-1133">Transmembrane helix</keyword>